<evidence type="ECO:0000256" key="1">
    <source>
        <dbReference type="SAM" id="Phobius"/>
    </source>
</evidence>
<dbReference type="InterPro" id="IPR029787">
    <property type="entry name" value="Nucleotide_cyclase"/>
</dbReference>
<evidence type="ECO:0000259" key="3">
    <source>
        <dbReference type="PROSITE" id="PS50887"/>
    </source>
</evidence>
<feature type="transmembrane region" description="Helical" evidence="1">
    <location>
        <begin position="76"/>
        <end position="96"/>
    </location>
</feature>
<feature type="domain" description="GGDEF" evidence="3">
    <location>
        <begin position="236"/>
        <end position="368"/>
    </location>
</feature>
<dbReference type="SUPFAM" id="SSF141868">
    <property type="entry name" value="EAL domain-like"/>
    <property type="match status" value="1"/>
</dbReference>
<dbReference type="Gene3D" id="3.20.20.450">
    <property type="entry name" value="EAL domain"/>
    <property type="match status" value="1"/>
</dbReference>
<dbReference type="InterPro" id="IPR001633">
    <property type="entry name" value="EAL_dom"/>
</dbReference>
<sequence length="633" mass="71773">MKSRFDFFTSLNALLPDITYRVAQVRAVLVVFIALFIILTVSALWRGEGEWLLEQTTIILFFLILLKYMSADTSNMVAGMSLWTVTIFASSIAFYYDGLFDTALFLYPGVLIFASFLGGKTIILPLAFYMLFSFYFFAYAISIDLIENAYDVPEAAWRKAADMSLMLLLYGLGIILITHYVKGLLQRLTDQKKRTELIRKDAESRLLFDEQTSLPNGEKCKRDFGSVVLSAHKKAQVVGFIILRMNNFDWINSTLGHKLGDAVLASLSERYIKLEDDSTRVYRTSGIEFTFIKQAPDFESLNDFCHQAIRSTIMPLAISDFDFEMSCALGIAAAPFDGTDFEELRRKASFAVYRAKKDEQNSYRFFENDMKDAIQRKLQLTHELKTAIELNQFELFYQPKVELATNQIVGAEALIRWKKDGNYLLPKEFIPVAEESGLIVEIGRWALEAACLECARWQQAGLHGMTVAVNLSPVQFKRGSLPTHVFRALQKSGLDPNLLELEITESLFIDDPDHVKQQVHAMVERGVNFAIDDFGTGYSNLNYLAKFNASTLKIDMSFVREMVQNPQQQHIVSAIIKMSQVMDLENIAEGVEDAQTAALLREQGCIYGQGFYWSPPLPAGEFFQFVRDQPQAA</sequence>
<dbReference type="SMART" id="SM00052">
    <property type="entry name" value="EAL"/>
    <property type="match status" value="1"/>
</dbReference>
<proteinExistence type="predicted"/>
<keyword evidence="1" id="KW-0472">Membrane</keyword>
<evidence type="ECO:0000313" key="5">
    <source>
        <dbReference type="Proteomes" id="UP000219285"/>
    </source>
</evidence>
<name>A0A6M4MFT5_9ALTE</name>
<dbReference type="AlphaFoldDB" id="A0A6M4MFT5"/>
<dbReference type="Proteomes" id="UP000219285">
    <property type="component" value="Chromosome"/>
</dbReference>
<dbReference type="NCBIfam" id="TIGR00254">
    <property type="entry name" value="GGDEF"/>
    <property type="match status" value="1"/>
</dbReference>
<dbReference type="InterPro" id="IPR035919">
    <property type="entry name" value="EAL_sf"/>
</dbReference>
<protein>
    <submittedName>
        <fullName evidence="4">GGDEF domain-containing protein</fullName>
    </submittedName>
</protein>
<dbReference type="Pfam" id="PF00563">
    <property type="entry name" value="EAL"/>
    <property type="match status" value="1"/>
</dbReference>
<dbReference type="KEGG" id="apel:CA267_015310"/>
<dbReference type="Gene3D" id="3.30.70.270">
    <property type="match status" value="1"/>
</dbReference>
<dbReference type="OrthoDB" id="1316910at2"/>
<reference evidence="4 5" key="2">
    <citation type="submission" date="2020-04" db="EMBL/GenBank/DDBJ databases">
        <title>Complete genome sequence of Alteromonas pelagimontana 5.12T.</title>
        <authorList>
            <person name="Sinha R.K."/>
            <person name="Krishnan K.P."/>
            <person name="Kurian J.P."/>
        </authorList>
    </citation>
    <scope>NUCLEOTIDE SEQUENCE [LARGE SCALE GENOMIC DNA]</scope>
    <source>
        <strain evidence="4 5">5.12</strain>
    </source>
</reference>
<dbReference type="SMART" id="SM00267">
    <property type="entry name" value="GGDEF"/>
    <property type="match status" value="1"/>
</dbReference>
<dbReference type="Pfam" id="PF00990">
    <property type="entry name" value="GGDEF"/>
    <property type="match status" value="1"/>
</dbReference>
<feature type="transmembrane region" description="Helical" evidence="1">
    <location>
        <begin position="51"/>
        <end position="69"/>
    </location>
</feature>
<evidence type="ECO:0000313" key="4">
    <source>
        <dbReference type="EMBL" id="QJR82024.1"/>
    </source>
</evidence>
<gene>
    <name evidence="4" type="ORF">CA267_015310</name>
</gene>
<dbReference type="SUPFAM" id="SSF55073">
    <property type="entry name" value="Nucleotide cyclase"/>
    <property type="match status" value="1"/>
</dbReference>
<keyword evidence="5" id="KW-1185">Reference proteome</keyword>
<dbReference type="PANTHER" id="PTHR33121">
    <property type="entry name" value="CYCLIC DI-GMP PHOSPHODIESTERASE PDEF"/>
    <property type="match status" value="1"/>
</dbReference>
<accession>A0A6M4MFT5</accession>
<feature type="domain" description="EAL" evidence="2">
    <location>
        <begin position="377"/>
        <end position="630"/>
    </location>
</feature>
<dbReference type="EMBL" id="CP052766">
    <property type="protein sequence ID" value="QJR82024.1"/>
    <property type="molecule type" value="Genomic_DNA"/>
</dbReference>
<feature type="transmembrane region" description="Helical" evidence="1">
    <location>
        <begin position="126"/>
        <end position="143"/>
    </location>
</feature>
<dbReference type="RefSeq" id="WP_075610215.1">
    <property type="nucleotide sequence ID" value="NZ_CP052766.1"/>
</dbReference>
<dbReference type="CDD" id="cd01948">
    <property type="entry name" value="EAL"/>
    <property type="match status" value="1"/>
</dbReference>
<dbReference type="CDD" id="cd01949">
    <property type="entry name" value="GGDEF"/>
    <property type="match status" value="1"/>
</dbReference>
<feature type="transmembrane region" description="Helical" evidence="1">
    <location>
        <begin position="27"/>
        <end position="45"/>
    </location>
</feature>
<dbReference type="PANTHER" id="PTHR33121:SF70">
    <property type="entry name" value="SIGNALING PROTEIN YKOW"/>
    <property type="match status" value="1"/>
</dbReference>
<dbReference type="GO" id="GO:0071111">
    <property type="term" value="F:cyclic-guanylate-specific phosphodiesterase activity"/>
    <property type="evidence" value="ECO:0007669"/>
    <property type="project" value="InterPro"/>
</dbReference>
<keyword evidence="1" id="KW-1133">Transmembrane helix</keyword>
<evidence type="ECO:0000259" key="2">
    <source>
        <dbReference type="PROSITE" id="PS50883"/>
    </source>
</evidence>
<dbReference type="InterPro" id="IPR043128">
    <property type="entry name" value="Rev_trsase/Diguanyl_cyclase"/>
</dbReference>
<keyword evidence="1" id="KW-0812">Transmembrane</keyword>
<dbReference type="PROSITE" id="PS50887">
    <property type="entry name" value="GGDEF"/>
    <property type="match status" value="1"/>
</dbReference>
<organism evidence="4 5">
    <name type="scientific">Alteromonas pelagimontana</name>
    <dbReference type="NCBI Taxonomy" id="1858656"/>
    <lineage>
        <taxon>Bacteria</taxon>
        <taxon>Pseudomonadati</taxon>
        <taxon>Pseudomonadota</taxon>
        <taxon>Gammaproteobacteria</taxon>
        <taxon>Alteromonadales</taxon>
        <taxon>Alteromonadaceae</taxon>
        <taxon>Alteromonas/Salinimonas group</taxon>
        <taxon>Alteromonas</taxon>
    </lineage>
</organism>
<dbReference type="InterPro" id="IPR000160">
    <property type="entry name" value="GGDEF_dom"/>
</dbReference>
<reference evidence="5" key="1">
    <citation type="submission" date="2014-12" db="EMBL/GenBank/DDBJ databases">
        <title>Complete genome sequence of a multi-drug resistant Klebsiella pneumoniae.</title>
        <authorList>
            <person name="Hua X."/>
            <person name="Chen Q."/>
            <person name="Li X."/>
            <person name="Feng Y."/>
            <person name="Ruan Z."/>
            <person name="Yu Y."/>
        </authorList>
    </citation>
    <scope>NUCLEOTIDE SEQUENCE [LARGE SCALE GENOMIC DNA]</scope>
    <source>
        <strain evidence="5">5.12</strain>
    </source>
</reference>
<dbReference type="PROSITE" id="PS50883">
    <property type="entry name" value="EAL"/>
    <property type="match status" value="1"/>
</dbReference>
<feature type="transmembrane region" description="Helical" evidence="1">
    <location>
        <begin position="163"/>
        <end position="185"/>
    </location>
</feature>
<dbReference type="InterPro" id="IPR050706">
    <property type="entry name" value="Cyclic-di-GMP_PDE-like"/>
</dbReference>